<dbReference type="GO" id="GO:0006352">
    <property type="term" value="P:DNA-templated transcription initiation"/>
    <property type="evidence" value="ECO:0007669"/>
    <property type="project" value="InterPro"/>
</dbReference>
<dbReference type="Pfam" id="PF04542">
    <property type="entry name" value="Sigma70_r2"/>
    <property type="match status" value="1"/>
</dbReference>
<evidence type="ECO:0000256" key="4">
    <source>
        <dbReference type="ARBA" id="ARBA00023163"/>
    </source>
</evidence>
<dbReference type="SUPFAM" id="SSF88946">
    <property type="entry name" value="Sigma2 domain of RNA polymerase sigma factors"/>
    <property type="match status" value="1"/>
</dbReference>
<keyword evidence="4" id="KW-0804">Transcription</keyword>
<keyword evidence="2" id="KW-0805">Transcription regulation</keyword>
<dbReference type="InterPro" id="IPR013324">
    <property type="entry name" value="RNA_pol_sigma_r3/r4-like"/>
</dbReference>
<dbReference type="SUPFAM" id="SSF88659">
    <property type="entry name" value="Sigma3 and sigma4 domains of RNA polymerase sigma factors"/>
    <property type="match status" value="1"/>
</dbReference>
<sequence length="181" mass="21058">MESIGGVMISDDPYDALQDLMRDYSQDVWNFAFLITRNKEAADDISQEVFLKAFKHWRRFEGRSSPKTWLLAITRNLARNWLRSHAVRKIVLLDRIEDRGGASSAESEYLDRLQTESIWSHVLRLPAKYREVLVLEAHYELEYSDIASLLGIAEGTVKSRIHRARKRMEKAMKGDLGHEEH</sequence>
<dbReference type="RefSeq" id="WP_244722962.1">
    <property type="nucleotide sequence ID" value="NZ_JALIRP010000002.1"/>
</dbReference>
<dbReference type="InterPro" id="IPR007627">
    <property type="entry name" value="RNA_pol_sigma70_r2"/>
</dbReference>
<dbReference type="InterPro" id="IPR013249">
    <property type="entry name" value="RNA_pol_sigma70_r4_t2"/>
</dbReference>
<keyword evidence="3" id="KW-0731">Sigma factor</keyword>
<comment type="caution">
    <text evidence="7">The sequence shown here is derived from an EMBL/GenBank/DDBJ whole genome shotgun (WGS) entry which is preliminary data.</text>
</comment>
<organism evidence="7 8">
    <name type="scientific">Paenibacillus mangrovi</name>
    <dbReference type="NCBI Taxonomy" id="2931978"/>
    <lineage>
        <taxon>Bacteria</taxon>
        <taxon>Bacillati</taxon>
        <taxon>Bacillota</taxon>
        <taxon>Bacilli</taxon>
        <taxon>Bacillales</taxon>
        <taxon>Paenibacillaceae</taxon>
        <taxon>Paenibacillus</taxon>
    </lineage>
</organism>
<evidence type="ECO:0000259" key="6">
    <source>
        <dbReference type="Pfam" id="PF08281"/>
    </source>
</evidence>
<protein>
    <submittedName>
        <fullName evidence="7">Sigma-70 family RNA polymerase sigma factor</fullName>
    </submittedName>
</protein>
<comment type="similarity">
    <text evidence="1">Belongs to the sigma-70 factor family. ECF subfamily.</text>
</comment>
<evidence type="ECO:0000313" key="8">
    <source>
        <dbReference type="Proteomes" id="UP001139347"/>
    </source>
</evidence>
<dbReference type="PANTHER" id="PTHR43133">
    <property type="entry name" value="RNA POLYMERASE ECF-TYPE SIGMA FACTO"/>
    <property type="match status" value="1"/>
</dbReference>
<evidence type="ECO:0000313" key="7">
    <source>
        <dbReference type="EMBL" id="MCJ8011649.1"/>
    </source>
</evidence>
<dbReference type="PANTHER" id="PTHR43133:SF46">
    <property type="entry name" value="RNA POLYMERASE SIGMA-70 FACTOR ECF SUBFAMILY"/>
    <property type="match status" value="1"/>
</dbReference>
<keyword evidence="8" id="KW-1185">Reference proteome</keyword>
<feature type="domain" description="RNA polymerase sigma-70 region 2" evidence="5">
    <location>
        <begin position="20"/>
        <end position="86"/>
    </location>
</feature>
<dbReference type="AlphaFoldDB" id="A0A9X1WMJ4"/>
<evidence type="ECO:0000256" key="2">
    <source>
        <dbReference type="ARBA" id="ARBA00023015"/>
    </source>
</evidence>
<evidence type="ECO:0000256" key="3">
    <source>
        <dbReference type="ARBA" id="ARBA00023082"/>
    </source>
</evidence>
<gene>
    <name evidence="7" type="ORF">MUG84_07775</name>
</gene>
<dbReference type="InterPro" id="IPR036388">
    <property type="entry name" value="WH-like_DNA-bd_sf"/>
</dbReference>
<dbReference type="EMBL" id="JALIRP010000002">
    <property type="protein sequence ID" value="MCJ8011649.1"/>
    <property type="molecule type" value="Genomic_DNA"/>
</dbReference>
<evidence type="ECO:0000256" key="1">
    <source>
        <dbReference type="ARBA" id="ARBA00010641"/>
    </source>
</evidence>
<dbReference type="Gene3D" id="1.10.10.10">
    <property type="entry name" value="Winged helix-like DNA-binding domain superfamily/Winged helix DNA-binding domain"/>
    <property type="match status" value="1"/>
</dbReference>
<dbReference type="Pfam" id="PF08281">
    <property type="entry name" value="Sigma70_r4_2"/>
    <property type="match status" value="1"/>
</dbReference>
<accession>A0A9X1WMJ4</accession>
<name>A0A9X1WMJ4_9BACL</name>
<dbReference type="Gene3D" id="1.10.1740.10">
    <property type="match status" value="1"/>
</dbReference>
<dbReference type="InterPro" id="IPR039425">
    <property type="entry name" value="RNA_pol_sigma-70-like"/>
</dbReference>
<feature type="domain" description="RNA polymerase sigma factor 70 region 4 type 2" evidence="6">
    <location>
        <begin position="122"/>
        <end position="168"/>
    </location>
</feature>
<reference evidence="7" key="1">
    <citation type="submission" date="2022-04" db="EMBL/GenBank/DDBJ databases">
        <title>Paenibacillus mangrovi sp. nov., a novel endophytic bacterium isolated from bark of Kandelia candel.</title>
        <authorList>
            <person name="Tuo L."/>
        </authorList>
    </citation>
    <scope>NUCLEOTIDE SEQUENCE</scope>
    <source>
        <strain evidence="7">KQZ6P-2</strain>
    </source>
</reference>
<dbReference type="Proteomes" id="UP001139347">
    <property type="component" value="Unassembled WGS sequence"/>
</dbReference>
<dbReference type="NCBIfam" id="TIGR02937">
    <property type="entry name" value="sigma70-ECF"/>
    <property type="match status" value="1"/>
</dbReference>
<dbReference type="InterPro" id="IPR013325">
    <property type="entry name" value="RNA_pol_sigma_r2"/>
</dbReference>
<dbReference type="GO" id="GO:0003677">
    <property type="term" value="F:DNA binding"/>
    <property type="evidence" value="ECO:0007669"/>
    <property type="project" value="InterPro"/>
</dbReference>
<dbReference type="CDD" id="cd06171">
    <property type="entry name" value="Sigma70_r4"/>
    <property type="match status" value="1"/>
</dbReference>
<evidence type="ECO:0000259" key="5">
    <source>
        <dbReference type="Pfam" id="PF04542"/>
    </source>
</evidence>
<dbReference type="GO" id="GO:0016987">
    <property type="term" value="F:sigma factor activity"/>
    <property type="evidence" value="ECO:0007669"/>
    <property type="project" value="UniProtKB-KW"/>
</dbReference>
<dbReference type="InterPro" id="IPR014284">
    <property type="entry name" value="RNA_pol_sigma-70_dom"/>
</dbReference>
<proteinExistence type="inferred from homology"/>